<dbReference type="CDD" id="cd18314">
    <property type="entry name" value="BTB_POZ_trishanku-like"/>
    <property type="match status" value="1"/>
</dbReference>
<evidence type="ECO:0000256" key="1">
    <source>
        <dbReference type="SAM" id="MobiDB-lite"/>
    </source>
</evidence>
<name>A0AA88KS76_NAELO</name>
<dbReference type="SMART" id="SM00225">
    <property type="entry name" value="BTB"/>
    <property type="match status" value="1"/>
</dbReference>
<evidence type="ECO:0000313" key="4">
    <source>
        <dbReference type="Proteomes" id="UP000816034"/>
    </source>
</evidence>
<dbReference type="PANTHER" id="PTHR24413">
    <property type="entry name" value="SPECKLE-TYPE POZ PROTEIN"/>
    <property type="match status" value="1"/>
</dbReference>
<evidence type="ECO:0000259" key="2">
    <source>
        <dbReference type="PROSITE" id="PS50097"/>
    </source>
</evidence>
<gene>
    <name evidence="3" type="ORF">C9374_003641</name>
</gene>
<feature type="compositionally biased region" description="Low complexity" evidence="1">
    <location>
        <begin position="18"/>
        <end position="32"/>
    </location>
</feature>
<dbReference type="Gene3D" id="3.30.710.10">
    <property type="entry name" value="Potassium Channel Kv1.1, Chain A"/>
    <property type="match status" value="1"/>
</dbReference>
<dbReference type="Pfam" id="PF00651">
    <property type="entry name" value="BTB"/>
    <property type="match status" value="1"/>
</dbReference>
<reference evidence="3 4" key="1">
    <citation type="journal article" date="2018" name="BMC Genomics">
        <title>The genome of Naegleria lovaniensis, the basis for a comparative approach to unravel pathogenicity factors of the human pathogenic amoeba N. fowleri.</title>
        <authorList>
            <person name="Liechti N."/>
            <person name="Schurch N."/>
            <person name="Bruggmann R."/>
            <person name="Wittwer M."/>
        </authorList>
    </citation>
    <scope>NUCLEOTIDE SEQUENCE [LARGE SCALE GENOMIC DNA]</scope>
    <source>
        <strain evidence="3 4">ATCC 30569</strain>
    </source>
</reference>
<organism evidence="3 4">
    <name type="scientific">Naegleria lovaniensis</name>
    <name type="common">Amoeba</name>
    <dbReference type="NCBI Taxonomy" id="51637"/>
    <lineage>
        <taxon>Eukaryota</taxon>
        <taxon>Discoba</taxon>
        <taxon>Heterolobosea</taxon>
        <taxon>Tetramitia</taxon>
        <taxon>Eutetramitia</taxon>
        <taxon>Vahlkampfiidae</taxon>
        <taxon>Naegleria</taxon>
    </lineage>
</organism>
<sequence>MDILDPLSPFDEYVPAGNTTTPPSSSSNTQPQGDQTPITPQTPSVNFTELIGLQDTHSEIENPEAAQQKLASLYNQEEFSDIVFTIGRKRFYAIKALVVGWSPVFKSMLCGDFMEAGLKEVPLDDVDPVAFEMFLRVIYSGKSGLYPVHNFVDLYAFANRFEIPEIEKLCLEKHCMNQVYLSMFFRLLMLVRGIAIWTKLNKLEEM</sequence>
<dbReference type="InterPro" id="IPR000210">
    <property type="entry name" value="BTB/POZ_dom"/>
</dbReference>
<comment type="caution">
    <text evidence="3">The sequence shown here is derived from an EMBL/GenBank/DDBJ whole genome shotgun (WGS) entry which is preliminary data.</text>
</comment>
<dbReference type="PROSITE" id="PS50097">
    <property type="entry name" value="BTB"/>
    <property type="match status" value="1"/>
</dbReference>
<evidence type="ECO:0000313" key="3">
    <source>
        <dbReference type="EMBL" id="KAG2393877.1"/>
    </source>
</evidence>
<keyword evidence="4" id="KW-1185">Reference proteome</keyword>
<feature type="domain" description="BTB" evidence="2">
    <location>
        <begin position="80"/>
        <end position="147"/>
    </location>
</feature>
<dbReference type="Proteomes" id="UP000816034">
    <property type="component" value="Unassembled WGS sequence"/>
</dbReference>
<protein>
    <recommendedName>
        <fullName evidence="2">BTB domain-containing protein</fullName>
    </recommendedName>
</protein>
<dbReference type="SUPFAM" id="SSF54695">
    <property type="entry name" value="POZ domain"/>
    <property type="match status" value="1"/>
</dbReference>
<proteinExistence type="predicted"/>
<feature type="region of interest" description="Disordered" evidence="1">
    <location>
        <begin position="1"/>
        <end position="43"/>
    </location>
</feature>
<accession>A0AA88KS76</accession>
<dbReference type="EMBL" id="PYSW02000001">
    <property type="protein sequence ID" value="KAG2393877.1"/>
    <property type="molecule type" value="Genomic_DNA"/>
</dbReference>
<dbReference type="GeneID" id="68096096"/>
<dbReference type="InterPro" id="IPR011333">
    <property type="entry name" value="SKP1/BTB/POZ_sf"/>
</dbReference>
<feature type="compositionally biased region" description="Polar residues" evidence="1">
    <location>
        <begin position="33"/>
        <end position="43"/>
    </location>
</feature>
<dbReference type="AlphaFoldDB" id="A0AA88KS76"/>
<dbReference type="RefSeq" id="XP_044555771.1">
    <property type="nucleotide sequence ID" value="XM_044693192.1"/>
</dbReference>